<accession>A0A918RNX2</accession>
<evidence type="ECO:0000259" key="1">
    <source>
        <dbReference type="Pfam" id="PF13649"/>
    </source>
</evidence>
<proteinExistence type="predicted"/>
<protein>
    <recommendedName>
        <fullName evidence="1">Methyltransferase domain-containing protein</fullName>
    </recommendedName>
</protein>
<sequence length="253" mass="28320">MQWLENVMNKHDQYMADFMKVYQPLARWGPGNDADSLKALSSLPITPRNILDIGCGKGFSTQLLAQHTDAHIVAVDNQQSALDELGKRLAERQLDARITLSCASMMALPFSPASFDCIWSEGSAYIMGIEQALVKWRPLLERHGCMVISDLVWLTNNPSAAAIKFWQQEYADLQTVATRLTQMQVAGFEVVDHFTLSEQAGLDYYSPLKARVLELKPSMTDSAAIGDLEREIAIFEHHPGEFAYHMFVLQKGA</sequence>
<dbReference type="Proteomes" id="UP000614811">
    <property type="component" value="Unassembled WGS sequence"/>
</dbReference>
<dbReference type="Pfam" id="PF13649">
    <property type="entry name" value="Methyltransf_25"/>
    <property type="match status" value="1"/>
</dbReference>
<dbReference type="PANTHER" id="PTHR44068">
    <property type="entry name" value="ZGC:194242"/>
    <property type="match status" value="1"/>
</dbReference>
<comment type="caution">
    <text evidence="2">The sequence shown here is derived from an EMBL/GenBank/DDBJ whole genome shotgun (WGS) entry which is preliminary data.</text>
</comment>
<keyword evidence="3" id="KW-1185">Reference proteome</keyword>
<dbReference type="CDD" id="cd02440">
    <property type="entry name" value="AdoMet_MTases"/>
    <property type="match status" value="1"/>
</dbReference>
<dbReference type="AlphaFoldDB" id="A0A918RNX2"/>
<gene>
    <name evidence="2" type="ORF">GCM10008090_10800</name>
</gene>
<dbReference type="EMBL" id="BMXA01000002">
    <property type="protein sequence ID" value="GHA03518.1"/>
    <property type="molecule type" value="Genomic_DNA"/>
</dbReference>
<dbReference type="Gene3D" id="3.40.50.150">
    <property type="entry name" value="Vaccinia Virus protein VP39"/>
    <property type="match status" value="1"/>
</dbReference>
<dbReference type="InterPro" id="IPR029063">
    <property type="entry name" value="SAM-dependent_MTases_sf"/>
</dbReference>
<dbReference type="InterPro" id="IPR050447">
    <property type="entry name" value="Erg6_SMT_methyltransf"/>
</dbReference>
<evidence type="ECO:0000313" key="3">
    <source>
        <dbReference type="Proteomes" id="UP000614811"/>
    </source>
</evidence>
<name>A0A918RNX2_9GAMM</name>
<dbReference type="InterPro" id="IPR041698">
    <property type="entry name" value="Methyltransf_25"/>
</dbReference>
<organism evidence="2 3">
    <name type="scientific">Arenicella chitinivorans</name>
    <dbReference type="NCBI Taxonomy" id="1329800"/>
    <lineage>
        <taxon>Bacteria</taxon>
        <taxon>Pseudomonadati</taxon>
        <taxon>Pseudomonadota</taxon>
        <taxon>Gammaproteobacteria</taxon>
        <taxon>Arenicellales</taxon>
        <taxon>Arenicellaceae</taxon>
        <taxon>Arenicella</taxon>
    </lineage>
</organism>
<reference evidence="2" key="2">
    <citation type="submission" date="2020-09" db="EMBL/GenBank/DDBJ databases">
        <authorList>
            <person name="Sun Q."/>
            <person name="Kim S."/>
        </authorList>
    </citation>
    <scope>NUCLEOTIDE SEQUENCE</scope>
    <source>
        <strain evidence="2">KCTC 12711</strain>
    </source>
</reference>
<feature type="domain" description="Methyltransferase" evidence="1">
    <location>
        <begin position="50"/>
        <end position="144"/>
    </location>
</feature>
<reference evidence="2" key="1">
    <citation type="journal article" date="2014" name="Int. J. Syst. Evol. Microbiol.">
        <title>Complete genome sequence of Corynebacterium casei LMG S-19264T (=DSM 44701T), isolated from a smear-ripened cheese.</title>
        <authorList>
            <consortium name="US DOE Joint Genome Institute (JGI-PGF)"/>
            <person name="Walter F."/>
            <person name="Albersmeier A."/>
            <person name="Kalinowski J."/>
            <person name="Ruckert C."/>
        </authorList>
    </citation>
    <scope>NUCLEOTIDE SEQUENCE</scope>
    <source>
        <strain evidence="2">KCTC 12711</strain>
    </source>
</reference>
<dbReference type="SUPFAM" id="SSF53335">
    <property type="entry name" value="S-adenosyl-L-methionine-dependent methyltransferases"/>
    <property type="match status" value="1"/>
</dbReference>
<evidence type="ECO:0000313" key="2">
    <source>
        <dbReference type="EMBL" id="GHA03518.1"/>
    </source>
</evidence>
<dbReference type="PANTHER" id="PTHR44068:SF11">
    <property type="entry name" value="GERANYL DIPHOSPHATE 2-C-METHYLTRANSFERASE"/>
    <property type="match status" value="1"/>
</dbReference>